<dbReference type="RefSeq" id="WP_115490698.1">
    <property type="nucleotide sequence ID" value="NZ_JACHWW010000001.1"/>
</dbReference>
<feature type="transmembrane region" description="Helical" evidence="5">
    <location>
        <begin position="49"/>
        <end position="69"/>
    </location>
</feature>
<dbReference type="SUPFAM" id="SSF141322">
    <property type="entry name" value="NfeD domain-like"/>
    <property type="match status" value="1"/>
</dbReference>
<dbReference type="Pfam" id="PF01957">
    <property type="entry name" value="NfeD"/>
    <property type="match status" value="1"/>
</dbReference>
<evidence type="ECO:0000256" key="1">
    <source>
        <dbReference type="ARBA" id="ARBA00004141"/>
    </source>
</evidence>
<reference evidence="7 8" key="1">
    <citation type="submission" date="2018-07" db="EMBL/GenBank/DDBJ databases">
        <title>Erythrobacter nanhaiensis sp. nov., a novel member of the genus Erythrobacter isolated from the South China Sea.</title>
        <authorList>
            <person name="Chen X."/>
            <person name="Liu J."/>
        </authorList>
    </citation>
    <scope>NUCLEOTIDE SEQUENCE [LARGE SCALE GENOMIC DNA]</scope>
    <source>
        <strain evidence="7 8">S-5</strain>
    </source>
</reference>
<gene>
    <name evidence="7" type="ORF">DL238_01820</name>
</gene>
<dbReference type="InterPro" id="IPR012340">
    <property type="entry name" value="NA-bd_OB-fold"/>
</dbReference>
<dbReference type="GO" id="GO:0005886">
    <property type="term" value="C:plasma membrane"/>
    <property type="evidence" value="ECO:0007669"/>
    <property type="project" value="TreeGrafter"/>
</dbReference>
<keyword evidence="2 5" id="KW-0812">Transmembrane</keyword>
<accession>A0A395LHQ4</accession>
<dbReference type="PANTHER" id="PTHR33507:SF3">
    <property type="entry name" value="INNER MEMBRANE PROTEIN YBBJ"/>
    <property type="match status" value="1"/>
</dbReference>
<feature type="domain" description="NfeD-like C-terminal" evidence="6">
    <location>
        <begin position="91"/>
        <end position="144"/>
    </location>
</feature>
<evidence type="ECO:0000256" key="4">
    <source>
        <dbReference type="ARBA" id="ARBA00023136"/>
    </source>
</evidence>
<keyword evidence="8" id="KW-1185">Reference proteome</keyword>
<dbReference type="Proteomes" id="UP000254101">
    <property type="component" value="Unassembled WGS sequence"/>
</dbReference>
<dbReference type="AlphaFoldDB" id="A0A395LHQ4"/>
<dbReference type="InterPro" id="IPR002810">
    <property type="entry name" value="NfeD-like_C"/>
</dbReference>
<name>A0A395LHQ4_9SPHN</name>
<evidence type="ECO:0000256" key="2">
    <source>
        <dbReference type="ARBA" id="ARBA00022692"/>
    </source>
</evidence>
<organism evidence="7 8">
    <name type="scientific">Alteriqipengyuania lutimaris</name>
    <dbReference type="NCBI Taxonomy" id="1538146"/>
    <lineage>
        <taxon>Bacteria</taxon>
        <taxon>Pseudomonadati</taxon>
        <taxon>Pseudomonadota</taxon>
        <taxon>Alphaproteobacteria</taxon>
        <taxon>Sphingomonadales</taxon>
        <taxon>Erythrobacteraceae</taxon>
        <taxon>Alteriqipengyuania</taxon>
    </lineage>
</organism>
<sequence length="163" mass="17366">MIDGIDNYWLWLALGLALATLELLAPGVYLMWLAVAALATGGLSFLFDFGWPLEIISFVSLSLISVYSARRYLRDQPIVSSDPLLNQRGGRMVGETALVVQPIESGSGRVRVGDSEWIARGPDTAAGERVRISGNDGAILLVEPIALIADKAPSDGSEPAAGR</sequence>
<keyword evidence="3 5" id="KW-1133">Transmembrane helix</keyword>
<proteinExistence type="predicted"/>
<dbReference type="Gene3D" id="2.40.50.140">
    <property type="entry name" value="Nucleic acid-binding proteins"/>
    <property type="match status" value="1"/>
</dbReference>
<comment type="subcellular location">
    <subcellularLocation>
        <location evidence="1">Membrane</location>
        <topology evidence="1">Multi-pass membrane protein</topology>
    </subcellularLocation>
</comment>
<evidence type="ECO:0000313" key="8">
    <source>
        <dbReference type="Proteomes" id="UP000254101"/>
    </source>
</evidence>
<evidence type="ECO:0000256" key="5">
    <source>
        <dbReference type="SAM" id="Phobius"/>
    </source>
</evidence>
<evidence type="ECO:0000313" key="7">
    <source>
        <dbReference type="EMBL" id="RDS76468.1"/>
    </source>
</evidence>
<dbReference type="PANTHER" id="PTHR33507">
    <property type="entry name" value="INNER MEMBRANE PROTEIN YBBJ"/>
    <property type="match status" value="1"/>
</dbReference>
<protein>
    <submittedName>
        <fullName evidence="7">NfeD family protein</fullName>
    </submittedName>
</protein>
<dbReference type="EMBL" id="QRBB01000001">
    <property type="protein sequence ID" value="RDS76468.1"/>
    <property type="molecule type" value="Genomic_DNA"/>
</dbReference>
<evidence type="ECO:0000259" key="6">
    <source>
        <dbReference type="Pfam" id="PF01957"/>
    </source>
</evidence>
<dbReference type="OrthoDB" id="9810336at2"/>
<keyword evidence="4 5" id="KW-0472">Membrane</keyword>
<dbReference type="InterPro" id="IPR052165">
    <property type="entry name" value="Membrane_assoc_protease"/>
</dbReference>
<comment type="caution">
    <text evidence="7">The sequence shown here is derived from an EMBL/GenBank/DDBJ whole genome shotgun (WGS) entry which is preliminary data.</text>
</comment>
<evidence type="ECO:0000256" key="3">
    <source>
        <dbReference type="ARBA" id="ARBA00022989"/>
    </source>
</evidence>